<dbReference type="AlphaFoldDB" id="A0A8D8H3U4"/>
<reference evidence="1" key="1">
    <citation type="submission" date="2021-05" db="EMBL/GenBank/DDBJ databases">
        <authorList>
            <person name="Alioto T."/>
            <person name="Alioto T."/>
            <person name="Gomez Garrido J."/>
        </authorList>
    </citation>
    <scope>NUCLEOTIDE SEQUENCE</scope>
</reference>
<protein>
    <submittedName>
        <fullName evidence="1">(northern house mosquito) hypothetical protein</fullName>
    </submittedName>
</protein>
<organism evidence="1">
    <name type="scientific">Culex pipiens</name>
    <name type="common">House mosquito</name>
    <dbReference type="NCBI Taxonomy" id="7175"/>
    <lineage>
        <taxon>Eukaryota</taxon>
        <taxon>Metazoa</taxon>
        <taxon>Ecdysozoa</taxon>
        <taxon>Arthropoda</taxon>
        <taxon>Hexapoda</taxon>
        <taxon>Insecta</taxon>
        <taxon>Pterygota</taxon>
        <taxon>Neoptera</taxon>
        <taxon>Endopterygota</taxon>
        <taxon>Diptera</taxon>
        <taxon>Nematocera</taxon>
        <taxon>Culicoidea</taxon>
        <taxon>Culicidae</taxon>
        <taxon>Culicinae</taxon>
        <taxon>Culicini</taxon>
        <taxon>Culex</taxon>
        <taxon>Culex</taxon>
    </lineage>
</organism>
<dbReference type="EMBL" id="HBUE01301989">
    <property type="protein sequence ID" value="CAG6579426.1"/>
    <property type="molecule type" value="Transcribed_RNA"/>
</dbReference>
<evidence type="ECO:0000313" key="1">
    <source>
        <dbReference type="EMBL" id="CAG6527704.1"/>
    </source>
</evidence>
<dbReference type="EMBL" id="HBUE01301988">
    <property type="protein sequence ID" value="CAG6579425.1"/>
    <property type="molecule type" value="Transcribed_RNA"/>
</dbReference>
<proteinExistence type="predicted"/>
<dbReference type="EMBL" id="HBUE01195990">
    <property type="protein sequence ID" value="CAG6527704.1"/>
    <property type="molecule type" value="Transcribed_RNA"/>
</dbReference>
<dbReference type="EMBL" id="HBUE01195989">
    <property type="protein sequence ID" value="CAG6527703.1"/>
    <property type="molecule type" value="Transcribed_RNA"/>
</dbReference>
<sequence length="140" mass="15728">MAPRSELTLPLSGFADRRKFSSFLEVIDLFLCVRSGKTVVRSKVHAGDRVTLEHLATHVGNEDAIPDPTFTSKIDLSTRKLSIWNESPAVRSVKAFAEITLQSRGIDVQHQQVQHRFDLDFNRRSIVLPTGRDSSSRNVV</sequence>
<accession>A0A8D8H3U4</accession>
<name>A0A8D8H3U4_CULPI</name>